<evidence type="ECO:0000313" key="9">
    <source>
        <dbReference type="Proteomes" id="UP000283492"/>
    </source>
</evidence>
<dbReference type="CDD" id="cd00761">
    <property type="entry name" value="Glyco_tranf_GTA_type"/>
    <property type="match status" value="1"/>
</dbReference>
<dbReference type="Gene3D" id="3.90.550.10">
    <property type="entry name" value="Spore Coat Polysaccharide Biosynthesis Protein SpsA, Chain A"/>
    <property type="match status" value="1"/>
</dbReference>
<name>A0A0M6WI60_9FIRM</name>
<keyword evidence="2 5" id="KW-0808">Transferase</keyword>
<evidence type="ECO:0000256" key="1">
    <source>
        <dbReference type="ARBA" id="ARBA00022676"/>
    </source>
</evidence>
<dbReference type="Proteomes" id="UP000266391">
    <property type="component" value="Unassembled WGS sequence"/>
</dbReference>
<dbReference type="Pfam" id="PF00535">
    <property type="entry name" value="Glycos_transf_2"/>
    <property type="match status" value="1"/>
</dbReference>
<dbReference type="PANTHER" id="PTHR22916:SF51">
    <property type="entry name" value="GLYCOSYLTRANSFERASE EPSH-RELATED"/>
    <property type="match status" value="1"/>
</dbReference>
<evidence type="ECO:0000256" key="2">
    <source>
        <dbReference type="ARBA" id="ARBA00022679"/>
    </source>
</evidence>
<dbReference type="EMBL" id="QSIQ01000007">
    <property type="protein sequence ID" value="RHD04240.1"/>
    <property type="molecule type" value="Genomic_DNA"/>
</dbReference>
<dbReference type="AlphaFoldDB" id="A0A0M6WI60"/>
<evidence type="ECO:0000313" key="8">
    <source>
        <dbReference type="Proteomes" id="UP000266391"/>
    </source>
</evidence>
<evidence type="ECO:0000313" key="7">
    <source>
        <dbReference type="Proteomes" id="UP000049828"/>
    </source>
</evidence>
<dbReference type="InterPro" id="IPR001173">
    <property type="entry name" value="Glyco_trans_2-like"/>
</dbReference>
<keyword evidence="7" id="KW-1185">Reference proteome</keyword>
<sequence>MKISIIIPVYNSTLYLKQCVESILAQTYHNFEILLVDDGSTDDSPMICDEYAKKDDRIVTIHKQNGGTSDARNVGLEKASGDYITFMDNDDYWSDPDALCDIIKVISETEPDVVMHANMVYWQDKNRTVKPSSFDRTLVSGKKRKEAVENLIKAGMLSVTVWTKLVKTSLIREHDLYFKKGIRNEDTDWIARMLIYAERFEWYDKPFYVYRKGHETAQTSQKMKYYMVNDLKNIIIEYTQYAEKYLDQEYRKVFYAYLAYPFAVWMGQAYLIEQNEQIKNDREIMKKYAYLLTYDINPAVRLVHRVYRILGFGLTSRILMLYIKKVYYS</sequence>
<evidence type="ECO:0000313" key="4">
    <source>
        <dbReference type="EMBL" id="CRL35127.1"/>
    </source>
</evidence>
<evidence type="ECO:0000313" key="5">
    <source>
        <dbReference type="EMBL" id="RHA84800.1"/>
    </source>
</evidence>
<dbReference type="SUPFAM" id="SSF53448">
    <property type="entry name" value="Nucleotide-diphospho-sugar transferases"/>
    <property type="match status" value="1"/>
</dbReference>
<dbReference type="Proteomes" id="UP000283492">
    <property type="component" value="Unassembled WGS sequence"/>
</dbReference>
<dbReference type="EMBL" id="CVRS01000059">
    <property type="protein sequence ID" value="CRL35127.1"/>
    <property type="molecule type" value="Genomic_DNA"/>
</dbReference>
<dbReference type="RefSeq" id="WP_021923506.1">
    <property type="nucleotide sequence ID" value="NZ_CABJFX010000032.1"/>
</dbReference>
<keyword evidence="1" id="KW-0328">Glycosyltransferase</keyword>
<proteinExistence type="predicted"/>
<evidence type="ECO:0000259" key="3">
    <source>
        <dbReference type="Pfam" id="PF00535"/>
    </source>
</evidence>
<dbReference type="InterPro" id="IPR029044">
    <property type="entry name" value="Nucleotide-diphossugar_trans"/>
</dbReference>
<dbReference type="GO" id="GO:0016757">
    <property type="term" value="F:glycosyltransferase activity"/>
    <property type="evidence" value="ECO:0007669"/>
    <property type="project" value="UniProtKB-KW"/>
</dbReference>
<protein>
    <submittedName>
        <fullName evidence="5">Glycosyltransferase</fullName>
    </submittedName>
</protein>
<reference evidence="8 9" key="3">
    <citation type="submission" date="2018-08" db="EMBL/GenBank/DDBJ databases">
        <title>A genome reference for cultivated species of the human gut microbiota.</title>
        <authorList>
            <person name="Zou Y."/>
            <person name="Xue W."/>
            <person name="Luo G."/>
        </authorList>
    </citation>
    <scope>NUCLEOTIDE SEQUENCE [LARGE SCALE GENOMIC DNA]</scope>
    <source>
        <strain evidence="6 8">AM32-8LB</strain>
        <strain evidence="5 9">AM42-1AC</strain>
    </source>
</reference>
<reference evidence="7" key="2">
    <citation type="submission" date="2015-05" db="EMBL/GenBank/DDBJ databases">
        <authorList>
            <consortium name="Pathogen Informatics"/>
        </authorList>
    </citation>
    <scope>NUCLEOTIDE SEQUENCE [LARGE SCALE GENOMIC DNA]</scope>
    <source>
        <strain evidence="7">L1-83</strain>
    </source>
</reference>
<reference evidence="4" key="1">
    <citation type="submission" date="2015-05" db="EMBL/GenBank/DDBJ databases">
        <authorList>
            <person name="Wang D.B."/>
            <person name="Wang M."/>
        </authorList>
    </citation>
    <scope>NUCLEOTIDE SEQUENCE [LARGE SCALE GENOMIC DNA]</scope>
    <source>
        <strain evidence="4">L1-83</strain>
    </source>
</reference>
<evidence type="ECO:0000313" key="6">
    <source>
        <dbReference type="EMBL" id="RHD04240.1"/>
    </source>
</evidence>
<accession>A0A0M6WI60</accession>
<dbReference type="EMBL" id="QSFX01000032">
    <property type="protein sequence ID" value="RHA84800.1"/>
    <property type="molecule type" value="Genomic_DNA"/>
</dbReference>
<organism evidence="4 7">
    <name type="scientific">Roseburia inulinivorans</name>
    <dbReference type="NCBI Taxonomy" id="360807"/>
    <lineage>
        <taxon>Bacteria</taxon>
        <taxon>Bacillati</taxon>
        <taxon>Bacillota</taxon>
        <taxon>Clostridia</taxon>
        <taxon>Lachnospirales</taxon>
        <taxon>Lachnospiraceae</taxon>
        <taxon>Roseburia</taxon>
    </lineage>
</organism>
<dbReference type="Proteomes" id="UP000049828">
    <property type="component" value="Unassembled WGS sequence"/>
</dbReference>
<dbReference type="OrthoDB" id="3189257at2"/>
<feature type="domain" description="Glycosyltransferase 2-like" evidence="3">
    <location>
        <begin position="4"/>
        <end position="138"/>
    </location>
</feature>
<dbReference type="PANTHER" id="PTHR22916">
    <property type="entry name" value="GLYCOSYLTRANSFERASE"/>
    <property type="match status" value="1"/>
</dbReference>
<gene>
    <name evidence="6" type="ORF">DW813_06035</name>
    <name evidence="5" type="ORF">DW914_14750</name>
    <name evidence="4" type="ORF">RIL183_16161</name>
</gene>